<reference evidence="3" key="1">
    <citation type="submission" date="2025-08" db="UniProtKB">
        <authorList>
            <consortium name="RefSeq"/>
        </authorList>
    </citation>
    <scope>IDENTIFICATION</scope>
    <source>
        <tissue evidence="3">Tentacle</tissue>
    </source>
</reference>
<feature type="compositionally biased region" description="Polar residues" evidence="1">
    <location>
        <begin position="53"/>
        <end position="66"/>
    </location>
</feature>
<evidence type="ECO:0000313" key="2">
    <source>
        <dbReference type="Proteomes" id="UP000515163"/>
    </source>
</evidence>
<accession>A0A6P8J4W6</accession>
<name>A0A6P8J4W6_ACTTE</name>
<sequence length="86" mass="9124">MKNEVEVSQLSSSGKAMTGESGNRRNVVGLQLSSSGMPGMQESGSRRNAVGLQLSSSGKPVTQESGSMVEIERFVENLEVVIPEEP</sequence>
<protein>
    <submittedName>
        <fullName evidence="3">Uncharacterized protein LOC116308399 isoform X2</fullName>
    </submittedName>
</protein>
<gene>
    <name evidence="3" type="primary">LOC116308399</name>
</gene>
<keyword evidence="2" id="KW-1185">Reference proteome</keyword>
<dbReference type="GeneID" id="116308399"/>
<feature type="region of interest" description="Disordered" evidence="1">
    <location>
        <begin position="1"/>
        <end position="66"/>
    </location>
</feature>
<proteinExistence type="predicted"/>
<evidence type="ECO:0000256" key="1">
    <source>
        <dbReference type="SAM" id="MobiDB-lite"/>
    </source>
</evidence>
<organism evidence="2 3">
    <name type="scientific">Actinia tenebrosa</name>
    <name type="common">Australian red waratah sea anemone</name>
    <dbReference type="NCBI Taxonomy" id="6105"/>
    <lineage>
        <taxon>Eukaryota</taxon>
        <taxon>Metazoa</taxon>
        <taxon>Cnidaria</taxon>
        <taxon>Anthozoa</taxon>
        <taxon>Hexacorallia</taxon>
        <taxon>Actiniaria</taxon>
        <taxon>Actiniidae</taxon>
        <taxon>Actinia</taxon>
    </lineage>
</organism>
<dbReference type="OrthoDB" id="10355789at2759"/>
<feature type="compositionally biased region" description="Polar residues" evidence="1">
    <location>
        <begin position="1"/>
        <end position="15"/>
    </location>
</feature>
<dbReference type="AlphaFoldDB" id="A0A6P8J4W6"/>
<dbReference type="Proteomes" id="UP000515163">
    <property type="component" value="Unplaced"/>
</dbReference>
<evidence type="ECO:0000313" key="3">
    <source>
        <dbReference type="RefSeq" id="XP_031574694.1"/>
    </source>
</evidence>
<dbReference type="RefSeq" id="XP_031574694.1">
    <property type="nucleotide sequence ID" value="XM_031718834.1"/>
</dbReference>